<feature type="domain" description="Outer membrane protein beta-barrel" evidence="2">
    <location>
        <begin position="21"/>
        <end position="203"/>
    </location>
</feature>
<proteinExistence type="predicted"/>
<dbReference type="EMBL" id="JQJC01000010">
    <property type="protein sequence ID" value="KGN95306.1"/>
    <property type="molecule type" value="Genomic_DNA"/>
</dbReference>
<gene>
    <name evidence="3" type="ORF">HQ38_03125</name>
</gene>
<evidence type="ECO:0000259" key="2">
    <source>
        <dbReference type="Pfam" id="PF13568"/>
    </source>
</evidence>
<evidence type="ECO:0000313" key="3">
    <source>
        <dbReference type="EMBL" id="KGN95306.1"/>
    </source>
</evidence>
<accession>A0AB34PFW0</accession>
<organism evidence="3 4">
    <name type="scientific">Porphyromonas crevioricanis</name>
    <dbReference type="NCBI Taxonomy" id="393921"/>
    <lineage>
        <taxon>Bacteria</taxon>
        <taxon>Pseudomonadati</taxon>
        <taxon>Bacteroidota</taxon>
        <taxon>Bacteroidia</taxon>
        <taxon>Bacteroidales</taxon>
        <taxon>Porphyromonadaceae</taxon>
        <taxon>Porphyromonas</taxon>
    </lineage>
</organism>
<name>A0AB34PFW0_9PORP</name>
<sequence>MKKTFMLLAAAMLTMSFALNAQTERKLGFRAQVGANGSKMTQFADGDLLLGLRAGVALDIPIQDVLSFRPTLLFQTKGEAIPVTVGKVNVRPMYAELPLLLNLNMGGTENLNFYVNAGPYVAYAFAGKAKGRSGAVYFDGKKGNEVDLDLFEEMNGVDKDGEERSDLTPMNRLDAGINVNFGMDFAKHCFLEVGAEYGFLNTTNHVEIPYWAKHRPEYRASHNATVHFSVGVRF</sequence>
<dbReference type="AlphaFoldDB" id="A0AB34PFW0"/>
<feature type="chain" id="PRO_5044346628" description="Outer membrane protein beta-barrel domain-containing protein" evidence="1">
    <location>
        <begin position="22"/>
        <end position="234"/>
    </location>
</feature>
<dbReference type="Proteomes" id="UP000030136">
    <property type="component" value="Unassembled WGS sequence"/>
</dbReference>
<dbReference type="RefSeq" id="WP_023937923.1">
    <property type="nucleotide sequence ID" value="NZ_FUXH01000002.1"/>
</dbReference>
<dbReference type="InterPro" id="IPR025665">
    <property type="entry name" value="Beta-barrel_OMP_2"/>
</dbReference>
<evidence type="ECO:0000256" key="1">
    <source>
        <dbReference type="SAM" id="SignalP"/>
    </source>
</evidence>
<reference evidence="3 4" key="1">
    <citation type="submission" date="2014-08" db="EMBL/GenBank/DDBJ databases">
        <title>Porphyromonas crevioricanis strain:COT-253_OH1447 Genome sequencing.</title>
        <authorList>
            <person name="Wallis C."/>
            <person name="Deusch O."/>
            <person name="O'Flynn C."/>
            <person name="Davis I."/>
            <person name="Jospin G."/>
            <person name="Darling A.E."/>
            <person name="Coil D.A."/>
            <person name="Alexiev A."/>
            <person name="Horsfall A."/>
            <person name="Kirkwood N."/>
            <person name="Harris S."/>
            <person name="Eisen J.A."/>
        </authorList>
    </citation>
    <scope>NUCLEOTIDE SEQUENCE [LARGE SCALE GENOMIC DNA]</scope>
    <source>
        <strain evidence="4">COT-253 OH1447</strain>
    </source>
</reference>
<dbReference type="Pfam" id="PF13568">
    <property type="entry name" value="OMP_b-brl_2"/>
    <property type="match status" value="1"/>
</dbReference>
<comment type="caution">
    <text evidence="3">The sequence shown here is derived from an EMBL/GenBank/DDBJ whole genome shotgun (WGS) entry which is preliminary data.</text>
</comment>
<evidence type="ECO:0000313" key="4">
    <source>
        <dbReference type="Proteomes" id="UP000030136"/>
    </source>
</evidence>
<protein>
    <recommendedName>
        <fullName evidence="2">Outer membrane protein beta-barrel domain-containing protein</fullName>
    </recommendedName>
</protein>
<keyword evidence="1" id="KW-0732">Signal</keyword>
<feature type="signal peptide" evidence="1">
    <location>
        <begin position="1"/>
        <end position="21"/>
    </location>
</feature>